<dbReference type="AlphaFoldDB" id="A0A0C3DER3"/>
<evidence type="ECO:0000259" key="1">
    <source>
        <dbReference type="Pfam" id="PF05699"/>
    </source>
</evidence>
<feature type="non-terminal residue" evidence="2">
    <location>
        <position position="1"/>
    </location>
</feature>
<feature type="domain" description="HAT C-terminal dimerisation" evidence="1">
    <location>
        <begin position="1"/>
        <end position="53"/>
    </location>
</feature>
<evidence type="ECO:0000313" key="3">
    <source>
        <dbReference type="Proteomes" id="UP000053989"/>
    </source>
</evidence>
<evidence type="ECO:0000313" key="2">
    <source>
        <dbReference type="EMBL" id="KIM54869.1"/>
    </source>
</evidence>
<dbReference type="OrthoDB" id="1715602at2759"/>
<sequence length="67" mass="7549">YPRLTCMTLDYLTIPATSIDVKCLFSKGRILLPHLRNRLSSQSISALLCLGSWSLHGFVKDKDIKNV</sequence>
<dbReference type="Pfam" id="PF05699">
    <property type="entry name" value="Dimer_Tnp_hAT"/>
    <property type="match status" value="1"/>
</dbReference>
<dbReference type="InterPro" id="IPR012337">
    <property type="entry name" value="RNaseH-like_sf"/>
</dbReference>
<dbReference type="InParanoid" id="A0A0C3DER3"/>
<accession>A0A0C3DER3</accession>
<organism evidence="2 3">
    <name type="scientific">Scleroderma citrinum Foug A</name>
    <dbReference type="NCBI Taxonomy" id="1036808"/>
    <lineage>
        <taxon>Eukaryota</taxon>
        <taxon>Fungi</taxon>
        <taxon>Dikarya</taxon>
        <taxon>Basidiomycota</taxon>
        <taxon>Agaricomycotina</taxon>
        <taxon>Agaricomycetes</taxon>
        <taxon>Agaricomycetidae</taxon>
        <taxon>Boletales</taxon>
        <taxon>Sclerodermatineae</taxon>
        <taxon>Sclerodermataceae</taxon>
        <taxon>Scleroderma</taxon>
    </lineage>
</organism>
<dbReference type="GO" id="GO:0046983">
    <property type="term" value="F:protein dimerization activity"/>
    <property type="evidence" value="ECO:0007669"/>
    <property type="project" value="InterPro"/>
</dbReference>
<protein>
    <recommendedName>
        <fullName evidence="1">HAT C-terminal dimerisation domain-containing protein</fullName>
    </recommendedName>
</protein>
<dbReference type="SUPFAM" id="SSF53098">
    <property type="entry name" value="Ribonuclease H-like"/>
    <property type="match status" value="1"/>
</dbReference>
<dbReference type="InterPro" id="IPR008906">
    <property type="entry name" value="HATC_C_dom"/>
</dbReference>
<gene>
    <name evidence="2" type="ORF">SCLCIDRAFT_43076</name>
</gene>
<feature type="non-terminal residue" evidence="2">
    <location>
        <position position="67"/>
    </location>
</feature>
<dbReference type="HOGENOM" id="CLU_009123_11_0_1"/>
<name>A0A0C3DER3_9AGAM</name>
<keyword evidence="3" id="KW-1185">Reference proteome</keyword>
<proteinExistence type="predicted"/>
<reference evidence="3" key="2">
    <citation type="submission" date="2015-01" db="EMBL/GenBank/DDBJ databases">
        <title>Evolutionary Origins and Diversification of the Mycorrhizal Mutualists.</title>
        <authorList>
            <consortium name="DOE Joint Genome Institute"/>
            <consortium name="Mycorrhizal Genomics Consortium"/>
            <person name="Kohler A."/>
            <person name="Kuo A."/>
            <person name="Nagy L.G."/>
            <person name="Floudas D."/>
            <person name="Copeland A."/>
            <person name="Barry K.W."/>
            <person name="Cichocki N."/>
            <person name="Veneault-Fourrey C."/>
            <person name="LaButti K."/>
            <person name="Lindquist E.A."/>
            <person name="Lipzen A."/>
            <person name="Lundell T."/>
            <person name="Morin E."/>
            <person name="Murat C."/>
            <person name="Riley R."/>
            <person name="Ohm R."/>
            <person name="Sun H."/>
            <person name="Tunlid A."/>
            <person name="Henrissat B."/>
            <person name="Grigoriev I.V."/>
            <person name="Hibbett D.S."/>
            <person name="Martin F."/>
        </authorList>
    </citation>
    <scope>NUCLEOTIDE SEQUENCE [LARGE SCALE GENOMIC DNA]</scope>
    <source>
        <strain evidence="3">Foug A</strain>
    </source>
</reference>
<dbReference type="EMBL" id="KN822145">
    <property type="protein sequence ID" value="KIM54869.1"/>
    <property type="molecule type" value="Genomic_DNA"/>
</dbReference>
<dbReference type="Proteomes" id="UP000053989">
    <property type="component" value="Unassembled WGS sequence"/>
</dbReference>
<reference evidence="2 3" key="1">
    <citation type="submission" date="2014-04" db="EMBL/GenBank/DDBJ databases">
        <authorList>
            <consortium name="DOE Joint Genome Institute"/>
            <person name="Kuo A."/>
            <person name="Kohler A."/>
            <person name="Nagy L.G."/>
            <person name="Floudas D."/>
            <person name="Copeland A."/>
            <person name="Barry K.W."/>
            <person name="Cichocki N."/>
            <person name="Veneault-Fourrey C."/>
            <person name="LaButti K."/>
            <person name="Lindquist E.A."/>
            <person name="Lipzen A."/>
            <person name="Lundell T."/>
            <person name="Morin E."/>
            <person name="Murat C."/>
            <person name="Sun H."/>
            <person name="Tunlid A."/>
            <person name="Henrissat B."/>
            <person name="Grigoriev I.V."/>
            <person name="Hibbett D.S."/>
            <person name="Martin F."/>
            <person name="Nordberg H.P."/>
            <person name="Cantor M.N."/>
            <person name="Hua S.X."/>
        </authorList>
    </citation>
    <scope>NUCLEOTIDE SEQUENCE [LARGE SCALE GENOMIC DNA]</scope>
    <source>
        <strain evidence="2 3">Foug A</strain>
    </source>
</reference>